<evidence type="ECO:0000256" key="2">
    <source>
        <dbReference type="SAM" id="MobiDB-lite"/>
    </source>
</evidence>
<feature type="compositionally biased region" description="Polar residues" evidence="2">
    <location>
        <begin position="8"/>
        <end position="18"/>
    </location>
</feature>
<sequence length="113" mass="13063">MSRFDKTYSFSNCSTRRNSSPTPPAITISSSDSEDEAEQQQQNRSSEGSELRPYAPILTSFPAEQVEIIRPDQVANFKKQHRLAEIERQIQLMQQEREAHAHKRAQICRRDSE</sequence>
<dbReference type="Proteomes" id="UP001620626">
    <property type="component" value="Unassembled WGS sequence"/>
</dbReference>
<feature type="coiled-coil region" evidence="1">
    <location>
        <begin position="76"/>
        <end position="103"/>
    </location>
</feature>
<name>A0ABD2JTZ9_9BILA</name>
<keyword evidence="4" id="KW-1185">Reference proteome</keyword>
<gene>
    <name evidence="3" type="ORF">niasHT_020878</name>
</gene>
<accession>A0ABD2JTZ9</accession>
<proteinExistence type="predicted"/>
<dbReference type="AlphaFoldDB" id="A0ABD2JTZ9"/>
<comment type="caution">
    <text evidence="3">The sequence shown here is derived from an EMBL/GenBank/DDBJ whole genome shotgun (WGS) entry which is preliminary data.</text>
</comment>
<dbReference type="EMBL" id="JBICBT010000904">
    <property type="protein sequence ID" value="KAL3094112.1"/>
    <property type="molecule type" value="Genomic_DNA"/>
</dbReference>
<reference evidence="3 4" key="1">
    <citation type="submission" date="2024-10" db="EMBL/GenBank/DDBJ databases">
        <authorList>
            <person name="Kim D."/>
        </authorList>
    </citation>
    <scope>NUCLEOTIDE SEQUENCE [LARGE SCALE GENOMIC DNA]</scope>
    <source>
        <strain evidence="3">BH-2024</strain>
    </source>
</reference>
<protein>
    <submittedName>
        <fullName evidence="3">Uncharacterized protein</fullName>
    </submittedName>
</protein>
<keyword evidence="1" id="KW-0175">Coiled coil</keyword>
<evidence type="ECO:0000313" key="3">
    <source>
        <dbReference type="EMBL" id="KAL3094112.1"/>
    </source>
</evidence>
<evidence type="ECO:0000313" key="4">
    <source>
        <dbReference type="Proteomes" id="UP001620626"/>
    </source>
</evidence>
<evidence type="ECO:0000256" key="1">
    <source>
        <dbReference type="SAM" id="Coils"/>
    </source>
</evidence>
<organism evidence="3 4">
    <name type="scientific">Heterodera trifolii</name>
    <dbReference type="NCBI Taxonomy" id="157864"/>
    <lineage>
        <taxon>Eukaryota</taxon>
        <taxon>Metazoa</taxon>
        <taxon>Ecdysozoa</taxon>
        <taxon>Nematoda</taxon>
        <taxon>Chromadorea</taxon>
        <taxon>Rhabditida</taxon>
        <taxon>Tylenchina</taxon>
        <taxon>Tylenchomorpha</taxon>
        <taxon>Tylenchoidea</taxon>
        <taxon>Heteroderidae</taxon>
        <taxon>Heteroderinae</taxon>
        <taxon>Heterodera</taxon>
    </lineage>
</organism>
<feature type="region of interest" description="Disordered" evidence="2">
    <location>
        <begin position="1"/>
        <end position="54"/>
    </location>
</feature>